<dbReference type="AlphaFoldDB" id="A0A3G9J6H1"/>
<keyword evidence="2" id="KW-1185">Reference proteome</keyword>
<dbReference type="EMBL" id="AP019308">
    <property type="protein sequence ID" value="BBH20423.1"/>
    <property type="molecule type" value="Genomic_DNA"/>
</dbReference>
<dbReference type="Proteomes" id="UP000275368">
    <property type="component" value="Chromosome"/>
</dbReference>
<name>A0A3G9J6H1_9BACL</name>
<reference evidence="1 2" key="1">
    <citation type="submission" date="2018-11" db="EMBL/GenBank/DDBJ databases">
        <title>Complete genome sequence of Paenibacillus baekrokdamisoli strain KCTC 33723.</title>
        <authorList>
            <person name="Kang S.W."/>
            <person name="Lee K.C."/>
            <person name="Kim K.K."/>
            <person name="Kim J.S."/>
            <person name="Kim D.S."/>
            <person name="Ko S.H."/>
            <person name="Yang S.H."/>
            <person name="Lee J.S."/>
        </authorList>
    </citation>
    <scope>NUCLEOTIDE SEQUENCE [LARGE SCALE GENOMIC DNA]</scope>
    <source>
        <strain evidence="1 2">KCTC 33723</strain>
    </source>
</reference>
<protein>
    <submittedName>
        <fullName evidence="1">Uncharacterized protein</fullName>
    </submittedName>
</protein>
<accession>A0A3G9J6H1</accession>
<evidence type="ECO:0000313" key="2">
    <source>
        <dbReference type="Proteomes" id="UP000275368"/>
    </source>
</evidence>
<gene>
    <name evidence="1" type="ORF">Back11_17680</name>
</gene>
<evidence type="ECO:0000313" key="1">
    <source>
        <dbReference type="EMBL" id="BBH20423.1"/>
    </source>
</evidence>
<dbReference type="KEGG" id="pbk:Back11_17680"/>
<proteinExistence type="predicted"/>
<sequence>MAVAGKQILPDTSAPPNRIAASRFAPLGWWDVVNTRTLGEIQGNLFMEDEL</sequence>
<organism evidence="1 2">
    <name type="scientific">Paenibacillus baekrokdamisoli</name>
    <dbReference type="NCBI Taxonomy" id="1712516"/>
    <lineage>
        <taxon>Bacteria</taxon>
        <taxon>Bacillati</taxon>
        <taxon>Bacillota</taxon>
        <taxon>Bacilli</taxon>
        <taxon>Bacillales</taxon>
        <taxon>Paenibacillaceae</taxon>
        <taxon>Paenibacillus</taxon>
    </lineage>
</organism>